<dbReference type="AlphaFoldDB" id="A0AA97I3I2"/>
<dbReference type="RefSeq" id="WP_317136809.1">
    <property type="nucleotide sequence ID" value="NZ_CP043875.1"/>
</dbReference>
<evidence type="ECO:0000259" key="4">
    <source>
        <dbReference type="PROSITE" id="PS50112"/>
    </source>
</evidence>
<accession>A0AA97I3I2</accession>
<evidence type="ECO:0000313" key="6">
    <source>
        <dbReference type="EMBL" id="WOF15241.1"/>
    </source>
</evidence>
<dbReference type="PROSITE" id="PS50110">
    <property type="entry name" value="RESPONSE_REGULATORY"/>
    <property type="match status" value="1"/>
</dbReference>
<organism evidence="6 7">
    <name type="scientific">Methanochimaera problematica</name>
    <dbReference type="NCBI Taxonomy" id="2609417"/>
    <lineage>
        <taxon>Archaea</taxon>
        <taxon>Methanobacteriati</taxon>
        <taxon>Methanobacteriota</taxon>
        <taxon>Stenosarchaea group</taxon>
        <taxon>Methanomicrobia</taxon>
        <taxon>Methanomicrobiales</taxon>
        <taxon>Methanomicrobiaceae</taxon>
        <taxon>Methanochimaera</taxon>
    </lineage>
</organism>
<dbReference type="CDD" id="cd00156">
    <property type="entry name" value="REC"/>
    <property type="match status" value="1"/>
</dbReference>
<dbReference type="SMART" id="SM00448">
    <property type="entry name" value="REC"/>
    <property type="match status" value="1"/>
</dbReference>
<dbReference type="PROSITE" id="PS50113">
    <property type="entry name" value="PAC"/>
    <property type="match status" value="1"/>
</dbReference>
<dbReference type="SUPFAM" id="SSF52172">
    <property type="entry name" value="CheY-like"/>
    <property type="match status" value="1"/>
</dbReference>
<feature type="domain" description="PAS" evidence="4">
    <location>
        <begin position="143"/>
        <end position="215"/>
    </location>
</feature>
<dbReference type="InterPro" id="IPR050595">
    <property type="entry name" value="Bact_response_regulator"/>
</dbReference>
<feature type="domain" description="Response regulatory" evidence="3">
    <location>
        <begin position="16"/>
        <end position="131"/>
    </location>
</feature>
<evidence type="ECO:0000256" key="1">
    <source>
        <dbReference type="ARBA" id="ARBA00022553"/>
    </source>
</evidence>
<dbReference type="GO" id="GO:0000160">
    <property type="term" value="P:phosphorelay signal transduction system"/>
    <property type="evidence" value="ECO:0007669"/>
    <property type="project" value="InterPro"/>
</dbReference>
<evidence type="ECO:0000259" key="3">
    <source>
        <dbReference type="PROSITE" id="PS50110"/>
    </source>
</evidence>
<dbReference type="InterPro" id="IPR000014">
    <property type="entry name" value="PAS"/>
</dbReference>
<dbReference type="CDD" id="cd00130">
    <property type="entry name" value="PAS"/>
    <property type="match status" value="1"/>
</dbReference>
<dbReference type="Gene3D" id="3.40.50.2300">
    <property type="match status" value="1"/>
</dbReference>
<dbReference type="NCBIfam" id="TIGR00229">
    <property type="entry name" value="sensory_box"/>
    <property type="match status" value="1"/>
</dbReference>
<protein>
    <submittedName>
        <fullName evidence="6">Response regulator</fullName>
    </submittedName>
</protein>
<evidence type="ECO:0000256" key="2">
    <source>
        <dbReference type="PROSITE-ProRule" id="PRU00169"/>
    </source>
</evidence>
<dbReference type="EMBL" id="CP043875">
    <property type="protein sequence ID" value="WOF15241.1"/>
    <property type="molecule type" value="Genomic_DNA"/>
</dbReference>
<dbReference type="Pfam" id="PF00072">
    <property type="entry name" value="Response_reg"/>
    <property type="match status" value="1"/>
</dbReference>
<dbReference type="PROSITE" id="PS50112">
    <property type="entry name" value="PAS"/>
    <property type="match status" value="1"/>
</dbReference>
<dbReference type="KEGG" id="mefw:F1737_00380"/>
<dbReference type="InterPro" id="IPR000700">
    <property type="entry name" value="PAS-assoc_C"/>
</dbReference>
<proteinExistence type="predicted"/>
<dbReference type="Pfam" id="PF13426">
    <property type="entry name" value="PAS_9"/>
    <property type="match status" value="1"/>
</dbReference>
<sequence length="347" mass="39670">MFCFQDFLGGAKKVLHILMVDEEPDILEIAEIFLKKYGEYDIDRAYSAKEGLYKLQEGGYDAIVSDYEMPEMDGLTFLGEVRRLNPLIPFIIFSGKGREEVVGEAFRRGADGFVQKGKDPRSQFAELNHQIVIASERSRAENELKMKEYAIESSFNGVFMMDSDLRLFYVNKAAIDFYGYKSKDEMLNKRISAYFDMENFAEMNRNACTHLFEKGWFLGEVKGRKKDSSLFDIQLSAISVKNEITSDVYYFGSFIDITDKKITERVLVEFISEAAKRLKEPVGYISSGLHEAVGLIEKEGSSEKLKLMLSVQMKTAEQVLENLNDLNRVIAGGIDSLPEEYKEYLIR</sequence>
<evidence type="ECO:0000313" key="7">
    <source>
        <dbReference type="Proteomes" id="UP001301797"/>
    </source>
</evidence>
<dbReference type="PANTHER" id="PTHR44591:SF3">
    <property type="entry name" value="RESPONSE REGULATORY DOMAIN-CONTAINING PROTEIN"/>
    <property type="match status" value="1"/>
</dbReference>
<name>A0AA97I3I2_9EURY</name>
<dbReference type="InterPro" id="IPR035965">
    <property type="entry name" value="PAS-like_dom_sf"/>
</dbReference>
<evidence type="ECO:0000259" key="5">
    <source>
        <dbReference type="PROSITE" id="PS50113"/>
    </source>
</evidence>
<dbReference type="InterPro" id="IPR011006">
    <property type="entry name" value="CheY-like_superfamily"/>
</dbReference>
<keyword evidence="1 2" id="KW-0597">Phosphoprotein</keyword>
<dbReference type="GeneID" id="85228579"/>
<feature type="domain" description="PAC" evidence="5">
    <location>
        <begin position="217"/>
        <end position="269"/>
    </location>
</feature>
<dbReference type="InterPro" id="IPR001789">
    <property type="entry name" value="Sig_transdc_resp-reg_receiver"/>
</dbReference>
<gene>
    <name evidence="6" type="ORF">F1737_00380</name>
</gene>
<keyword evidence="7" id="KW-1185">Reference proteome</keyword>
<feature type="modified residue" description="4-aspartylphosphate" evidence="2">
    <location>
        <position position="66"/>
    </location>
</feature>
<dbReference type="Gene3D" id="3.30.450.20">
    <property type="entry name" value="PAS domain"/>
    <property type="match status" value="1"/>
</dbReference>
<reference evidence="6 7" key="1">
    <citation type="submission" date="2019-09" db="EMBL/GenBank/DDBJ databases">
        <title>The complete genome of Methanoplanus sp. FWC-SCC4.</title>
        <authorList>
            <person name="Chen S.-C."/>
            <person name="Zhou Y.-Z."/>
            <person name="Lai M.-C."/>
        </authorList>
    </citation>
    <scope>NUCLEOTIDE SEQUENCE [LARGE SCALE GENOMIC DNA]</scope>
    <source>
        <strain evidence="6 7">FWC-SCC4</strain>
    </source>
</reference>
<dbReference type="PANTHER" id="PTHR44591">
    <property type="entry name" value="STRESS RESPONSE REGULATOR PROTEIN 1"/>
    <property type="match status" value="1"/>
</dbReference>
<dbReference type="Proteomes" id="UP001301797">
    <property type="component" value="Chromosome"/>
</dbReference>
<dbReference type="SUPFAM" id="SSF55785">
    <property type="entry name" value="PYP-like sensor domain (PAS domain)"/>
    <property type="match status" value="1"/>
</dbReference>